<reference evidence="11 12" key="2">
    <citation type="submission" date="2024-02" db="EMBL/GenBank/DDBJ databases">
        <title>The Genome Sequence of Enterococcus diestrammenae JM9A.</title>
        <authorList>
            <person name="Earl A."/>
            <person name="Manson A."/>
            <person name="Gilmore M."/>
            <person name="Sanders J."/>
            <person name="Shea T."/>
            <person name="Howe W."/>
            <person name="Livny J."/>
            <person name="Cuomo C."/>
            <person name="Neafsey D."/>
            <person name="Birren B."/>
        </authorList>
    </citation>
    <scope>NUCLEOTIDE SEQUENCE [LARGE SCALE GENOMIC DNA]</scope>
    <source>
        <strain evidence="11 12">JM9A</strain>
    </source>
</reference>
<keyword evidence="8 10" id="KW-0472">Membrane</keyword>
<feature type="transmembrane region" description="Helical" evidence="10">
    <location>
        <begin position="6"/>
        <end position="22"/>
    </location>
</feature>
<keyword evidence="5 10" id="KW-0812">Transmembrane</keyword>
<dbReference type="EMBL" id="MAEI02000001">
    <property type="protein sequence ID" value="MEO1781220.1"/>
    <property type="molecule type" value="Genomic_DNA"/>
</dbReference>
<evidence type="ECO:0000256" key="7">
    <source>
        <dbReference type="ARBA" id="ARBA00022989"/>
    </source>
</evidence>
<dbReference type="InterPro" id="IPR036458">
    <property type="entry name" value="Na:dicarbo_symporter_sf"/>
</dbReference>
<dbReference type="Gene3D" id="1.10.3860.10">
    <property type="entry name" value="Sodium:dicarboxylate symporter"/>
    <property type="match status" value="1"/>
</dbReference>
<dbReference type="SUPFAM" id="SSF118215">
    <property type="entry name" value="Proton glutamate symport protein"/>
    <property type="match status" value="1"/>
</dbReference>
<gene>
    <name evidence="11" type="ORF">BAU18_000799</name>
</gene>
<evidence type="ECO:0000313" key="11">
    <source>
        <dbReference type="EMBL" id="MEO1781220.1"/>
    </source>
</evidence>
<feature type="transmembrane region" description="Helical" evidence="10">
    <location>
        <begin position="184"/>
        <end position="202"/>
    </location>
</feature>
<evidence type="ECO:0000256" key="9">
    <source>
        <dbReference type="ARBA" id="ARBA00031293"/>
    </source>
</evidence>
<keyword evidence="12" id="KW-1185">Reference proteome</keyword>
<dbReference type="InterPro" id="IPR001991">
    <property type="entry name" value="Na-dicarboxylate_symporter"/>
</dbReference>
<comment type="similarity">
    <text evidence="2">Belongs to the dicarboxylate/amino acid:cation symporter (DAACS) (TC 2.A.23) family.</text>
</comment>
<feature type="transmembrane region" description="Helical" evidence="10">
    <location>
        <begin position="257"/>
        <end position="285"/>
    </location>
</feature>
<protein>
    <recommendedName>
        <fullName evidence="3">L-cystine uptake protein TcyP</fullName>
    </recommendedName>
    <alternativeName>
        <fullName evidence="9">Transporter of cystine TcyP</fullName>
    </alternativeName>
</protein>
<sequence length="373" mass="39640">MDLFLIGANIAIMLVILVVLNRMAKKHVSFSKRVFVGLGIGIVFGTALQMIYGASHPVVAESTNWFGIVGNGYVALLKMIVMPLVMVSIVSAINNLSSTKGLGKLAGTIIGVLMFTTLIAGSLGILSANLFHLDANSIQAGQSEADRAAYLEENLANVEEMSIPQKVVEFIPTNPFADMTGARSTSTIAVVIFSAFVGVAALQIKKKKKEEAELFTKVVNAAYAVVMRMVTLILRMTPYGVAALMTSTIAKTDVKGILNLGTFVLASYTAILLMFVVHLVLLTIFGLNPAMYLKKAWTTLVFAFTSRTSAGAIPMNIEAQTQKMGVSEKVANFAATFGATIGQNGCAGIYPAMLAVMIAPTVNIDPLSPSFIV</sequence>
<evidence type="ECO:0000256" key="4">
    <source>
        <dbReference type="ARBA" id="ARBA00022448"/>
    </source>
</evidence>
<feature type="transmembrane region" description="Helical" evidence="10">
    <location>
        <begin position="105"/>
        <end position="126"/>
    </location>
</feature>
<organism evidence="11 12">
    <name type="scientific">Enterococcus diestrammenae</name>
    <dbReference type="NCBI Taxonomy" id="1155073"/>
    <lineage>
        <taxon>Bacteria</taxon>
        <taxon>Bacillati</taxon>
        <taxon>Bacillota</taxon>
        <taxon>Bacilli</taxon>
        <taxon>Lactobacillales</taxon>
        <taxon>Enterococcaceae</taxon>
        <taxon>Enterococcus</taxon>
    </lineage>
</organism>
<proteinExistence type="inferred from homology"/>
<dbReference type="PRINTS" id="PR00173">
    <property type="entry name" value="EDTRNSPORT"/>
</dbReference>
<evidence type="ECO:0000256" key="10">
    <source>
        <dbReference type="SAM" id="Phobius"/>
    </source>
</evidence>
<dbReference type="Proteomes" id="UP001429357">
    <property type="component" value="Unassembled WGS sequence"/>
</dbReference>
<reference evidence="12" key="1">
    <citation type="submission" date="2016-06" db="EMBL/GenBank/DDBJ databases">
        <title>Four novel species of enterococci isolated from chicken manure.</title>
        <authorList>
            <person name="Van Tyne D."/>
        </authorList>
    </citation>
    <scope>NUCLEOTIDE SEQUENCE [LARGE SCALE GENOMIC DNA]</scope>
    <source>
        <strain evidence="12">JM9A</strain>
    </source>
</reference>
<dbReference type="PANTHER" id="PTHR42865">
    <property type="entry name" value="PROTON/GLUTAMATE-ASPARTATE SYMPORTER"/>
    <property type="match status" value="1"/>
</dbReference>
<evidence type="ECO:0000256" key="8">
    <source>
        <dbReference type="ARBA" id="ARBA00023136"/>
    </source>
</evidence>
<evidence type="ECO:0000256" key="2">
    <source>
        <dbReference type="ARBA" id="ARBA00006148"/>
    </source>
</evidence>
<name>A0ABV0EZI0_9ENTE</name>
<evidence type="ECO:0000256" key="5">
    <source>
        <dbReference type="ARBA" id="ARBA00022692"/>
    </source>
</evidence>
<comment type="subcellular location">
    <subcellularLocation>
        <location evidence="1">Membrane</location>
        <topology evidence="1">Multi-pass membrane protein</topology>
    </subcellularLocation>
</comment>
<accession>A0ABV0EZI0</accession>
<keyword evidence="4" id="KW-0813">Transport</keyword>
<keyword evidence="7 10" id="KW-1133">Transmembrane helix</keyword>
<evidence type="ECO:0000313" key="12">
    <source>
        <dbReference type="Proteomes" id="UP001429357"/>
    </source>
</evidence>
<feature type="transmembrane region" description="Helical" evidence="10">
    <location>
        <begin position="72"/>
        <end position="93"/>
    </location>
</feature>
<evidence type="ECO:0000256" key="1">
    <source>
        <dbReference type="ARBA" id="ARBA00004141"/>
    </source>
</evidence>
<dbReference type="Pfam" id="PF00375">
    <property type="entry name" value="SDF"/>
    <property type="match status" value="1"/>
</dbReference>
<evidence type="ECO:0000256" key="6">
    <source>
        <dbReference type="ARBA" id="ARBA00022970"/>
    </source>
</evidence>
<comment type="caution">
    <text evidence="11">The sequence shown here is derived from an EMBL/GenBank/DDBJ whole genome shotgun (WGS) entry which is preliminary data.</text>
</comment>
<feature type="transmembrane region" description="Helical" evidence="10">
    <location>
        <begin position="34"/>
        <end position="52"/>
    </location>
</feature>
<evidence type="ECO:0000256" key="3">
    <source>
        <dbReference type="ARBA" id="ARBA00022031"/>
    </source>
</evidence>
<keyword evidence="6" id="KW-0029">Amino-acid transport</keyword>
<dbReference type="PANTHER" id="PTHR42865:SF5">
    <property type="entry name" value="L-CYSTINE TRANSPORTER TCYP"/>
    <property type="match status" value="1"/>
</dbReference>